<dbReference type="RefSeq" id="WP_191865059.1">
    <property type="nucleotide sequence ID" value="NZ_BMZC01000001.1"/>
</dbReference>
<dbReference type="EMBL" id="BMZC01000001">
    <property type="protein sequence ID" value="GGZ47574.1"/>
    <property type="molecule type" value="Genomic_DNA"/>
</dbReference>
<dbReference type="PANTHER" id="PTHR11012:SF30">
    <property type="entry name" value="PROTEIN KINASE-LIKE DOMAIN-CONTAINING"/>
    <property type="match status" value="1"/>
</dbReference>
<reference evidence="2" key="1">
    <citation type="journal article" date="2014" name="Int. J. Syst. Evol. Microbiol.">
        <title>Complete genome sequence of Corynebacterium casei LMG S-19264T (=DSM 44701T), isolated from a smear-ripened cheese.</title>
        <authorList>
            <consortium name="US DOE Joint Genome Institute (JGI-PGF)"/>
            <person name="Walter F."/>
            <person name="Albersmeier A."/>
            <person name="Kalinowski J."/>
            <person name="Ruckert C."/>
        </authorList>
    </citation>
    <scope>NUCLEOTIDE SEQUENCE</scope>
    <source>
        <strain evidence="2">KCTC 32337</strain>
    </source>
</reference>
<dbReference type="AlphaFoldDB" id="A0A8H9I988"/>
<dbReference type="InterPro" id="IPR011009">
    <property type="entry name" value="Kinase-like_dom_sf"/>
</dbReference>
<proteinExistence type="predicted"/>
<evidence type="ECO:0000313" key="3">
    <source>
        <dbReference type="Proteomes" id="UP000622604"/>
    </source>
</evidence>
<organism evidence="2 3">
    <name type="scientific">Paraglaciecola chathamensis</name>
    <dbReference type="NCBI Taxonomy" id="368405"/>
    <lineage>
        <taxon>Bacteria</taxon>
        <taxon>Pseudomonadati</taxon>
        <taxon>Pseudomonadota</taxon>
        <taxon>Gammaproteobacteria</taxon>
        <taxon>Alteromonadales</taxon>
        <taxon>Alteromonadaceae</taxon>
        <taxon>Paraglaciecola</taxon>
    </lineage>
</organism>
<accession>A0A8H9I988</accession>
<dbReference type="InterPro" id="IPR004119">
    <property type="entry name" value="EcKL"/>
</dbReference>
<name>A0A8H9I988_9ALTE</name>
<gene>
    <name evidence="2" type="ORF">GCM10011274_01590</name>
</gene>
<dbReference type="PANTHER" id="PTHR11012">
    <property type="entry name" value="PROTEIN KINASE-LIKE DOMAIN-CONTAINING"/>
    <property type="match status" value="1"/>
</dbReference>
<reference evidence="2" key="2">
    <citation type="submission" date="2020-09" db="EMBL/GenBank/DDBJ databases">
        <authorList>
            <person name="Sun Q."/>
            <person name="Kim S."/>
        </authorList>
    </citation>
    <scope>NUCLEOTIDE SEQUENCE</scope>
    <source>
        <strain evidence="2">KCTC 32337</strain>
    </source>
</reference>
<protein>
    <submittedName>
        <fullName evidence="2">Phosphotransferase</fullName>
    </submittedName>
</protein>
<sequence>MQTQLLLAIRVHLDDPHATKRELLQRLWSEYGEIARYYSPKLGMSFIAKHVSPPNEVHHPRGWHSDVGHQRKVRSYQVEAEFYQSFAGSCDETCYVPQFIGLIKEPNHPEQQTLLMEDLQSSGFTLVHTRVADAQVKTVLSWLAHFHGRFLNIDISSLWPVGSYWYLATRQAEFAAMEDGALKHNASRIDHRLNHARFQTLLHGDAKLANFCFSEQEQVAAVDFQYVGRGVGVKDLMYFLGSCLTDRQLLEKHDMYVDYYFAALKTALLARSSSEYSQDKVVKLEQEWRELIPFAWADFNRFLLGWSPEHVKINDFMVSQTERALSL</sequence>
<dbReference type="Proteomes" id="UP000622604">
    <property type="component" value="Unassembled WGS sequence"/>
</dbReference>
<dbReference type="Pfam" id="PF02958">
    <property type="entry name" value="EcKL"/>
    <property type="match status" value="1"/>
</dbReference>
<dbReference type="InterPro" id="IPR015897">
    <property type="entry name" value="CHK_kinase-like"/>
</dbReference>
<evidence type="ECO:0000313" key="2">
    <source>
        <dbReference type="EMBL" id="GGZ47574.1"/>
    </source>
</evidence>
<dbReference type="SUPFAM" id="SSF56112">
    <property type="entry name" value="Protein kinase-like (PK-like)"/>
    <property type="match status" value="1"/>
</dbReference>
<dbReference type="Gene3D" id="3.90.1200.10">
    <property type="match status" value="1"/>
</dbReference>
<comment type="caution">
    <text evidence="2">The sequence shown here is derived from an EMBL/GenBank/DDBJ whole genome shotgun (WGS) entry which is preliminary data.</text>
</comment>
<feature type="domain" description="CHK kinase-like" evidence="1">
    <location>
        <begin position="114"/>
        <end position="270"/>
    </location>
</feature>
<evidence type="ECO:0000259" key="1">
    <source>
        <dbReference type="SMART" id="SM00587"/>
    </source>
</evidence>
<dbReference type="SMART" id="SM00587">
    <property type="entry name" value="CHK"/>
    <property type="match status" value="1"/>
</dbReference>